<organism evidence="3 4">
    <name type="scientific">Roseinatronobacter monicus</name>
    <dbReference type="NCBI Taxonomy" id="393481"/>
    <lineage>
        <taxon>Bacteria</taxon>
        <taxon>Pseudomonadati</taxon>
        <taxon>Pseudomonadota</taxon>
        <taxon>Alphaproteobacteria</taxon>
        <taxon>Rhodobacterales</taxon>
        <taxon>Paracoccaceae</taxon>
        <taxon>Roseinatronobacter</taxon>
    </lineage>
</organism>
<evidence type="ECO:0000313" key="3">
    <source>
        <dbReference type="EMBL" id="TQM91468.1"/>
    </source>
</evidence>
<evidence type="ECO:0000313" key="4">
    <source>
        <dbReference type="Proteomes" id="UP000320582"/>
    </source>
</evidence>
<reference evidence="3 4" key="1">
    <citation type="submission" date="2019-06" db="EMBL/GenBank/DDBJ databases">
        <title>Genomic Encyclopedia of Archaeal and Bacterial Type Strains, Phase II (KMG-II): from individual species to whole genera.</title>
        <authorList>
            <person name="Goeker M."/>
        </authorList>
    </citation>
    <scope>NUCLEOTIDE SEQUENCE [LARGE SCALE GENOMIC DNA]</scope>
    <source>
        <strain evidence="3 4">DSM 18423</strain>
    </source>
</reference>
<gene>
    <name evidence="3" type="ORF">BD293_0012</name>
</gene>
<keyword evidence="1" id="KW-0732">Signal</keyword>
<feature type="signal peptide" evidence="1">
    <location>
        <begin position="1"/>
        <end position="20"/>
    </location>
</feature>
<keyword evidence="4" id="KW-1185">Reference proteome</keyword>
<dbReference type="Proteomes" id="UP000320582">
    <property type="component" value="Unassembled WGS sequence"/>
</dbReference>
<evidence type="ECO:0000259" key="2">
    <source>
        <dbReference type="Pfam" id="PF03625"/>
    </source>
</evidence>
<sequence>MRQTIMGACAALLLATPSLGDGFYTVDVDADFEDIVFNVEMAIENQGLVIDDVSYVGQMLDRTKEDVGGEKDLFTDARIFSFCSASLSREVMEAKLRNIQFCPYNVYVYQAAEEGAPVVVGYREFNEPSMRSINYLLQQIVAEAAGD</sequence>
<dbReference type="Gene3D" id="3.30.310.70">
    <property type="entry name" value="TT1751-like domain"/>
    <property type="match status" value="1"/>
</dbReference>
<accession>A0A543K8R0</accession>
<protein>
    <submittedName>
        <fullName evidence="3">Uncharacterized protein (DUF302 family)</fullName>
    </submittedName>
</protein>
<feature type="domain" description="DUF302" evidence="2">
    <location>
        <begin position="74"/>
        <end position="116"/>
    </location>
</feature>
<dbReference type="AlphaFoldDB" id="A0A543K8R0"/>
<name>A0A543K8R0_9RHOB</name>
<feature type="chain" id="PRO_5022011038" evidence="1">
    <location>
        <begin position="21"/>
        <end position="147"/>
    </location>
</feature>
<dbReference type="InterPro" id="IPR035923">
    <property type="entry name" value="TT1751-like_sf"/>
</dbReference>
<dbReference type="OrthoDB" id="7363179at2"/>
<dbReference type="SUPFAM" id="SSF103247">
    <property type="entry name" value="TT1751-like"/>
    <property type="match status" value="1"/>
</dbReference>
<comment type="caution">
    <text evidence="3">The sequence shown here is derived from an EMBL/GenBank/DDBJ whole genome shotgun (WGS) entry which is preliminary data.</text>
</comment>
<dbReference type="EMBL" id="VFPT01000001">
    <property type="protein sequence ID" value="TQM91468.1"/>
    <property type="molecule type" value="Genomic_DNA"/>
</dbReference>
<evidence type="ECO:0000256" key="1">
    <source>
        <dbReference type="SAM" id="SignalP"/>
    </source>
</evidence>
<dbReference type="InterPro" id="IPR005180">
    <property type="entry name" value="DUF302"/>
</dbReference>
<proteinExistence type="predicted"/>
<dbReference type="Pfam" id="PF03625">
    <property type="entry name" value="DUF302"/>
    <property type="match status" value="1"/>
</dbReference>
<dbReference type="RefSeq" id="WP_142079269.1">
    <property type="nucleotide sequence ID" value="NZ_JBOFFA010000023.1"/>
</dbReference>